<evidence type="ECO:0000256" key="6">
    <source>
        <dbReference type="ARBA" id="ARBA00022692"/>
    </source>
</evidence>
<dbReference type="InterPro" id="IPR027256">
    <property type="entry name" value="P-typ_ATPase_IB"/>
</dbReference>
<evidence type="ECO:0000259" key="19">
    <source>
        <dbReference type="Pfam" id="PF00122"/>
    </source>
</evidence>
<dbReference type="PANTHER" id="PTHR43520">
    <property type="entry name" value="ATP7, ISOFORM B"/>
    <property type="match status" value="1"/>
</dbReference>
<dbReference type="GO" id="GO:0005507">
    <property type="term" value="F:copper ion binding"/>
    <property type="evidence" value="ECO:0007669"/>
    <property type="project" value="TreeGrafter"/>
</dbReference>
<keyword evidence="16 17" id="KW-0472">Membrane</keyword>
<evidence type="ECO:0000256" key="13">
    <source>
        <dbReference type="ARBA" id="ARBA00022989"/>
    </source>
</evidence>
<dbReference type="Pfam" id="PF00702">
    <property type="entry name" value="Hydrolase"/>
    <property type="match status" value="1"/>
</dbReference>
<accession>A0A3A9ZV71</accession>
<keyword evidence="10 17" id="KW-0067">ATP-binding</keyword>
<keyword evidence="13 17" id="KW-1133">Transmembrane helix</keyword>
<keyword evidence="8 17" id="KW-0547">Nucleotide-binding</keyword>
<reference evidence="20 21" key="1">
    <citation type="journal article" date="2004" name="Syst. Appl. Microbiol.">
        <title>Cryptoendolithic actinomycetes from antarctic sandstone rock samples: Micromonospora endolithica sp. nov. and two isolates related to Micromonospora coerulea Jensen 1932.</title>
        <authorList>
            <person name="Hirsch P."/>
            <person name="Mevs U."/>
            <person name="Kroppenstedt R.M."/>
            <person name="Schumann P."/>
            <person name="Stackebrandt E."/>
        </authorList>
    </citation>
    <scope>NUCLEOTIDE SEQUENCE [LARGE SCALE GENOMIC DNA]</scope>
    <source>
        <strain evidence="20 21">JCM 12677</strain>
    </source>
</reference>
<dbReference type="Proteomes" id="UP000281726">
    <property type="component" value="Unassembled WGS sequence"/>
</dbReference>
<comment type="caution">
    <text evidence="20">The sequence shown here is derived from an EMBL/GenBank/DDBJ whole genome shotgun (WGS) entry which is preliminary data.</text>
</comment>
<feature type="transmembrane region" description="Helical" evidence="17">
    <location>
        <begin position="641"/>
        <end position="663"/>
    </location>
</feature>
<dbReference type="InterPro" id="IPR001757">
    <property type="entry name" value="P_typ_ATPase"/>
</dbReference>
<keyword evidence="21" id="KW-1185">Reference proteome</keyword>
<dbReference type="SUPFAM" id="SSF81665">
    <property type="entry name" value="Calcium ATPase, transmembrane domain M"/>
    <property type="match status" value="1"/>
</dbReference>
<feature type="domain" description="P-type ATPase A" evidence="19">
    <location>
        <begin position="173"/>
        <end position="273"/>
    </location>
</feature>
<dbReference type="SUPFAM" id="SSF56784">
    <property type="entry name" value="HAD-like"/>
    <property type="match status" value="1"/>
</dbReference>
<keyword evidence="12" id="KW-1278">Translocase</keyword>
<evidence type="ECO:0000256" key="11">
    <source>
        <dbReference type="ARBA" id="ARBA00022842"/>
    </source>
</evidence>
<evidence type="ECO:0000256" key="7">
    <source>
        <dbReference type="ARBA" id="ARBA00022723"/>
    </source>
</evidence>
<dbReference type="InterPro" id="IPR023298">
    <property type="entry name" value="ATPase_P-typ_TM_dom_sf"/>
</dbReference>
<gene>
    <name evidence="20" type="ORF">D7223_00920</name>
</gene>
<dbReference type="PANTHER" id="PTHR43520:SF5">
    <property type="entry name" value="CATION-TRANSPORTING P-TYPE ATPASE-RELATED"/>
    <property type="match status" value="1"/>
</dbReference>
<dbReference type="GO" id="GO:0055070">
    <property type="term" value="P:copper ion homeostasis"/>
    <property type="evidence" value="ECO:0007669"/>
    <property type="project" value="TreeGrafter"/>
</dbReference>
<dbReference type="SFLD" id="SFLDF00027">
    <property type="entry name" value="p-type_atpase"/>
    <property type="match status" value="1"/>
</dbReference>
<keyword evidence="5" id="KW-0597">Phosphoprotein</keyword>
<dbReference type="AlphaFoldDB" id="A0A3A9ZV71"/>
<keyword evidence="9" id="KW-0187">Copper transport</keyword>
<dbReference type="Gene3D" id="3.40.50.1000">
    <property type="entry name" value="HAD superfamily/HAD-like"/>
    <property type="match status" value="1"/>
</dbReference>
<evidence type="ECO:0000256" key="12">
    <source>
        <dbReference type="ARBA" id="ARBA00022967"/>
    </source>
</evidence>
<dbReference type="Gene3D" id="2.70.150.10">
    <property type="entry name" value="Calcium-transporting ATPase, cytoplasmic transduction domain A"/>
    <property type="match status" value="1"/>
</dbReference>
<evidence type="ECO:0000256" key="14">
    <source>
        <dbReference type="ARBA" id="ARBA00023008"/>
    </source>
</evidence>
<dbReference type="NCBIfam" id="TIGR01525">
    <property type="entry name" value="ATPase-IB_hvy"/>
    <property type="match status" value="1"/>
</dbReference>
<dbReference type="InterPro" id="IPR059000">
    <property type="entry name" value="ATPase_P-type_domA"/>
</dbReference>
<keyword evidence="15" id="KW-0406">Ion transport</keyword>
<dbReference type="SUPFAM" id="SSF81653">
    <property type="entry name" value="Calcium ATPase, transduction domain A"/>
    <property type="match status" value="1"/>
</dbReference>
<dbReference type="InterPro" id="IPR036412">
    <property type="entry name" value="HAD-like_sf"/>
</dbReference>
<keyword evidence="6 17" id="KW-0812">Transmembrane</keyword>
<feature type="transmembrane region" description="Helical" evidence="17">
    <location>
        <begin position="669"/>
        <end position="689"/>
    </location>
</feature>
<feature type="transmembrane region" description="Helical" evidence="17">
    <location>
        <begin position="290"/>
        <end position="312"/>
    </location>
</feature>
<dbReference type="NCBIfam" id="TIGR01511">
    <property type="entry name" value="ATPase-IB1_Cu"/>
    <property type="match status" value="1"/>
</dbReference>
<feature type="region of interest" description="Disordered" evidence="18">
    <location>
        <begin position="1"/>
        <end position="36"/>
    </location>
</feature>
<evidence type="ECO:0000313" key="21">
    <source>
        <dbReference type="Proteomes" id="UP000281726"/>
    </source>
</evidence>
<dbReference type="PRINTS" id="PR00119">
    <property type="entry name" value="CATATPASE"/>
</dbReference>
<evidence type="ECO:0000256" key="16">
    <source>
        <dbReference type="ARBA" id="ARBA00023136"/>
    </source>
</evidence>
<evidence type="ECO:0000313" key="20">
    <source>
        <dbReference type="EMBL" id="RKN51247.1"/>
    </source>
</evidence>
<proteinExistence type="inferred from homology"/>
<evidence type="ECO:0000256" key="2">
    <source>
        <dbReference type="ARBA" id="ARBA00006024"/>
    </source>
</evidence>
<keyword evidence="14" id="KW-0186">Copper</keyword>
<keyword evidence="11" id="KW-0460">Magnesium</keyword>
<dbReference type="SFLD" id="SFLDG00002">
    <property type="entry name" value="C1.7:_P-type_atpase_like"/>
    <property type="match status" value="1"/>
</dbReference>
<dbReference type="InterPro" id="IPR018303">
    <property type="entry name" value="ATPase_P-typ_P_site"/>
</dbReference>
<keyword evidence="4 17" id="KW-1003">Cell membrane</keyword>
<evidence type="ECO:0000256" key="9">
    <source>
        <dbReference type="ARBA" id="ARBA00022796"/>
    </source>
</evidence>
<evidence type="ECO:0000256" key="18">
    <source>
        <dbReference type="SAM" id="MobiDB-lite"/>
    </source>
</evidence>
<dbReference type="InterPro" id="IPR023214">
    <property type="entry name" value="HAD_sf"/>
</dbReference>
<dbReference type="PROSITE" id="PS00154">
    <property type="entry name" value="ATPASE_E1_E2"/>
    <property type="match status" value="1"/>
</dbReference>
<evidence type="ECO:0000256" key="3">
    <source>
        <dbReference type="ARBA" id="ARBA00022448"/>
    </source>
</evidence>
<comment type="similarity">
    <text evidence="2 17">Belongs to the cation transport ATPase (P-type) (TC 3.A.3) family. Type IB subfamily.</text>
</comment>
<evidence type="ECO:0000256" key="17">
    <source>
        <dbReference type="RuleBase" id="RU362081"/>
    </source>
</evidence>
<dbReference type="EMBL" id="RBAK01000001">
    <property type="protein sequence ID" value="RKN51247.1"/>
    <property type="molecule type" value="Genomic_DNA"/>
</dbReference>
<name>A0A3A9ZV71_9ACTN</name>
<evidence type="ECO:0000256" key="4">
    <source>
        <dbReference type="ARBA" id="ARBA00022475"/>
    </source>
</evidence>
<feature type="transmembrane region" description="Helical" evidence="17">
    <location>
        <begin position="332"/>
        <end position="356"/>
    </location>
</feature>
<dbReference type="Pfam" id="PF00122">
    <property type="entry name" value="E1-E2_ATPase"/>
    <property type="match status" value="1"/>
</dbReference>
<dbReference type="InterPro" id="IPR044492">
    <property type="entry name" value="P_typ_ATPase_HD_dom"/>
</dbReference>
<dbReference type="NCBIfam" id="TIGR01494">
    <property type="entry name" value="ATPase_P-type"/>
    <property type="match status" value="1"/>
</dbReference>
<feature type="transmembrane region" description="Helical" evidence="17">
    <location>
        <begin position="76"/>
        <end position="98"/>
    </location>
</feature>
<evidence type="ECO:0000256" key="1">
    <source>
        <dbReference type="ARBA" id="ARBA00004651"/>
    </source>
</evidence>
<protein>
    <submittedName>
        <fullName evidence="20">Heavy metal translocating P-type ATPase</fullName>
    </submittedName>
</protein>
<evidence type="ECO:0000256" key="10">
    <source>
        <dbReference type="ARBA" id="ARBA00022840"/>
    </source>
</evidence>
<dbReference type="Gene3D" id="3.40.1110.10">
    <property type="entry name" value="Calcium-transporting ATPase, cytoplasmic domain N"/>
    <property type="match status" value="1"/>
</dbReference>
<dbReference type="GO" id="GO:0005886">
    <property type="term" value="C:plasma membrane"/>
    <property type="evidence" value="ECO:0007669"/>
    <property type="project" value="UniProtKB-SubCell"/>
</dbReference>
<dbReference type="FunFam" id="2.70.150.10:FF:000020">
    <property type="entry name" value="Copper-exporting P-type ATPase A"/>
    <property type="match status" value="1"/>
</dbReference>
<dbReference type="OrthoDB" id="7059309at2"/>
<dbReference type="SFLD" id="SFLDS00003">
    <property type="entry name" value="Haloacid_Dehalogenase"/>
    <property type="match status" value="1"/>
</dbReference>
<comment type="subcellular location">
    <subcellularLocation>
        <location evidence="1">Cell membrane</location>
        <topology evidence="1">Multi-pass membrane protein</topology>
    </subcellularLocation>
</comment>
<sequence length="699" mass="72663">MHDGHPGAARPAASHHGGHHDHAASAGGHGGHDKHAGHDPEQFRRKFWLSLALTIPIVATSHMVMGWFGYTLDFAGMSWVGPVLGSVVFFYGGWPFLVGGVREVRDRAPGMMLLISMAITVAYVASMATSLGAFDLDFWWELAALVTIMLLGHWQEMKAIGQAQGALAALAALLPDDAERVDDDGAVHRVSVSDLRVADVVLVRSGARVPADGRIVDGSAELDESMITGESRPVSRSVGDRVVAGTVATDSALRVRVDAVGEDTALAGIGRLVAQAQASSGRAQVLADRFAAMLFYVATAAALVTFAAWWALGDLDQAVVRTVTVLVIACPHALGLAIPLVIALSTAVSAKAGILVKDRLALERMRTVDAVLFDKTGTLTKGAHTVTAMAAASVVSEDEVLRIAGAVEADSEHPLAKALVKVAQDRGLRAVARDFRSLTGRGVQAVVDGTTWAVGGPALLRELGAAVPEELATIARGWSARGAAVLHLIRLPENGQPAAVGAFALEDEVRPEAREAIADLREQGVKKIVMITGDARPVAEAVAADLGFRPGVDEVFAEVLPADKDRAVADLQARGLTVAMVGDGVNDAPALARADVGLAIGAGTDVAIESAGVILASSDPRGVTGVIRLSRASYRKMTQNLTWAAGYNVVAIPLAAGALAWAGVTLSPAVGAVLMSASTIVVALNAQLLRRVKLTPGQH</sequence>
<evidence type="ECO:0000256" key="5">
    <source>
        <dbReference type="ARBA" id="ARBA00022553"/>
    </source>
</evidence>
<dbReference type="GO" id="GO:0005524">
    <property type="term" value="F:ATP binding"/>
    <property type="evidence" value="ECO:0007669"/>
    <property type="project" value="UniProtKB-UniRule"/>
</dbReference>
<dbReference type="GO" id="GO:0016887">
    <property type="term" value="F:ATP hydrolysis activity"/>
    <property type="evidence" value="ECO:0007669"/>
    <property type="project" value="InterPro"/>
</dbReference>
<dbReference type="PRINTS" id="PR00943">
    <property type="entry name" value="CUATPASE"/>
</dbReference>
<evidence type="ECO:0000256" key="8">
    <source>
        <dbReference type="ARBA" id="ARBA00022741"/>
    </source>
</evidence>
<feature type="transmembrane region" description="Helical" evidence="17">
    <location>
        <begin position="138"/>
        <end position="154"/>
    </location>
</feature>
<evidence type="ECO:0000256" key="15">
    <source>
        <dbReference type="ARBA" id="ARBA00023065"/>
    </source>
</evidence>
<keyword evidence="7 17" id="KW-0479">Metal-binding</keyword>
<dbReference type="GO" id="GO:0043682">
    <property type="term" value="F:P-type divalent copper transporter activity"/>
    <property type="evidence" value="ECO:0007669"/>
    <property type="project" value="TreeGrafter"/>
</dbReference>
<feature type="transmembrane region" description="Helical" evidence="17">
    <location>
        <begin position="110"/>
        <end position="132"/>
    </location>
</feature>
<feature type="transmembrane region" description="Helical" evidence="17">
    <location>
        <begin position="47"/>
        <end position="70"/>
    </location>
</feature>
<dbReference type="InterPro" id="IPR008250">
    <property type="entry name" value="ATPase_P-typ_transduc_dom_A_sf"/>
</dbReference>
<dbReference type="InterPro" id="IPR023299">
    <property type="entry name" value="ATPase_P-typ_cyto_dom_N"/>
</dbReference>
<keyword evidence="3" id="KW-0813">Transport</keyword>
<organism evidence="20 21">
    <name type="scientific">Micromonospora endolithica</name>
    <dbReference type="NCBI Taxonomy" id="230091"/>
    <lineage>
        <taxon>Bacteria</taxon>
        <taxon>Bacillati</taxon>
        <taxon>Actinomycetota</taxon>
        <taxon>Actinomycetes</taxon>
        <taxon>Micromonosporales</taxon>
        <taxon>Micromonosporaceae</taxon>
        <taxon>Micromonospora</taxon>
    </lineage>
</organism>